<feature type="domain" description="C3H1-type" evidence="12">
    <location>
        <begin position="817"/>
        <end position="844"/>
    </location>
</feature>
<name>A0A9Q0N204_9DIPT</name>
<evidence type="ECO:0000256" key="1">
    <source>
        <dbReference type="ARBA" id="ARBA00004127"/>
    </source>
</evidence>
<comment type="caution">
    <text evidence="13">The sequence shown here is derived from an EMBL/GenBank/DDBJ whole genome shotgun (WGS) entry which is preliminary data.</text>
</comment>
<comment type="subcellular location">
    <subcellularLocation>
        <location evidence="1">Endomembrane system</location>
        <topology evidence="1">Multi-pass membrane protein</topology>
    </subcellularLocation>
</comment>
<evidence type="ECO:0000256" key="8">
    <source>
        <dbReference type="ARBA" id="ARBA00023136"/>
    </source>
</evidence>
<feature type="compositionally biased region" description="Polar residues" evidence="10">
    <location>
        <begin position="243"/>
        <end position="258"/>
    </location>
</feature>
<dbReference type="InterPro" id="IPR026749">
    <property type="entry name" value="Tmem135"/>
</dbReference>
<feature type="region of interest" description="Disordered" evidence="10">
    <location>
        <begin position="1313"/>
        <end position="1334"/>
    </location>
</feature>
<dbReference type="GO" id="GO:0008270">
    <property type="term" value="F:zinc ion binding"/>
    <property type="evidence" value="ECO:0007669"/>
    <property type="project" value="UniProtKB-KW"/>
</dbReference>
<feature type="zinc finger region" description="C3H1-type" evidence="9">
    <location>
        <begin position="817"/>
        <end position="844"/>
    </location>
</feature>
<evidence type="ECO:0000256" key="10">
    <source>
        <dbReference type="SAM" id="MobiDB-lite"/>
    </source>
</evidence>
<organism evidence="13 14">
    <name type="scientific">Pseudolycoriella hygida</name>
    <dbReference type="NCBI Taxonomy" id="35572"/>
    <lineage>
        <taxon>Eukaryota</taxon>
        <taxon>Metazoa</taxon>
        <taxon>Ecdysozoa</taxon>
        <taxon>Arthropoda</taxon>
        <taxon>Hexapoda</taxon>
        <taxon>Insecta</taxon>
        <taxon>Pterygota</taxon>
        <taxon>Neoptera</taxon>
        <taxon>Endopterygota</taxon>
        <taxon>Diptera</taxon>
        <taxon>Nematocera</taxon>
        <taxon>Sciaroidea</taxon>
        <taxon>Sciaridae</taxon>
        <taxon>Pseudolycoriella</taxon>
    </lineage>
</organism>
<keyword evidence="8 11" id="KW-0472">Membrane</keyword>
<gene>
    <name evidence="13" type="primary">tmem135_1</name>
    <name evidence="13" type="ORF">Bhyg_07101</name>
</gene>
<sequence length="1985" mass="224149">MEVCENIVRRVFTCNFVKSRPWKFVCFQILKIKLFQMPIQSKLSPVPSTCMQYVHPWTDSCSIATAGLILQAAQDSFRIYSAVYTLSLLMRCRIPRLVDLKRTAQGIIQSTAFLTTSAFTYCLFLCIIRRFYQYNFFTSSYVPAFMSSFCALLIERPSRRGLLCLYVSNVATETLFRMAVSRGMVTPIPYGQVWIFGLSMSAIIYYFRSGLHHHNNDSIFDILRFVLTDSEEYKPADRVRGNEVSNPENLSSQRQRTTSVTGHNARRLPYILKMVQLYAALIARVKQLPKHESCPHTNSCAHYVLHGGLKMFSIGLGIQISLKLLLQMTRLLSNGPKYLKTMFWKKETLKLAVFLGGFSGSFRLISCLLRHLTGKDNALYSIPASLIASLSFSSYPDITVALYVMWKMLQITYNIGNSKGYLPNVPHFAFLLYCAMTAVLFHAATLEPLNLRQSYWKFLHSLSGGRVAGMDRLALDVYGLETSKQLEEMLRRTKTSMKIDNTSNTLKINAIIYVLKKLNYSNKSFHFRTIDQSESCKQFDQAICIEILTFVDNDVGLMQYSIFEKSFSLELNTYNGMSDSSKPNEMANDLDLEDGEIESDDEPVVIVKDDTFKNPFAQVPKNDAKVSPIHKTKDGFKDKTMDDDWMGDVENAIAMALKKDGIEPSAPKLLIRSNNDNGKKSTEPEHQSSKGKKRKRRRLEKELARKEELKKKLKMVEEQIDAKPDIDQSDEMDEYEMMCIRGGSPPPVSHPILLTKTANSRMDDEPYYSSESYSSYDSYEERIQKRRAKDRRPGRNKREGKRRREDSDDERHEKRGPRKLELCKFYLMECCAKRDKCLYLHGDFPCKYYYLGMKNHDQDNCKFSHGKPLSDQMRNILLKHLETAPKEILGDFPRLKTETAMSMLNIQHQKLLKEFGMEVSPTPNVNTSAAPKIPALMDVATKQPKLDPIQRHLDKNQQNPFSDQYNRKDSSESNVSPPTKTKSGKARKSRWCDTSPALSQSQNVQKKSLPINPNLPKVNSNMSTTGAESYLSLKYLNGVITTEQIEKLTSIGIENIDQMNQLTVAQLNELGLSVAQISDIQLNALNMQKLGLTKKPSTTSTFTSSQSSTVSLNEESELVPASSSGDMFYSDFGVGGKDLDMRIPQVTPVPTVTRSSTCSQDIDMRILSSHSTTTTLPNTLSEDNRNKSPTLTISTIASPDHPCPTNVVTALLPPLPPLTSSPVMSMLSKAQNSSELGTGSCMFSDNQQPGIIDYSRFLSKTTIDTQNKLDYSQYLKDSNIDLEDGNLDDLKIDEAADDEINNLVVEDEPALQIDESWRSNDEDSDSETKNETASVYDDMDIVKNEPTVYRSKSPETNNRLAVDVMPSKNAALPTIPDLSSLNDPARFENRSSLDILSSSQTPLPPVYNKYTLPSSKLEKIDVTKYLSQQNQDNRKTDDDDDDYETMSSNIDDALTDYIVGKDRTRSLSSMVEKVTKDLQNKQQPFEFFTRQIPETSHPTPESLDKCESTVTSRHRSIYESSPLRNDDQPNVVTTKDKDMRLSSMFMDDMSTNGDVDFRLPFKPANFLPATEIDASEASHAHMEYKVYEVDIPKPDFTEIRRSINQPFDDILDPRLRKIFSQRPPESTKFTSPEHLPAKTEQTAADSSSKQRVDPRRRNTSNDTVTEAADVLAPNPSTSTSNNLDIQTILQTSDWYKNLSSKQKIMANQQLAHLSGVMKKFHAEYTPNKVFDLSIVTQNPVLGQVLTNLGIYIDENGQFVKFTQTTPQPPPLMQQPPLGNSMDFGGMNPMGGVNMGMGVDMMSLPMGMVGGVMGQDFNQPPMGMQAPNAMGRFMRPAGMPMTIRPANFMGDMRPGLLGAAPGLSYNVFDGQRGAPSNMNPMFDRNQGGGNFEHNFPNFDGNENIRFPGRFDQMQSDRRNRMDNDRWPGRGGGGRNCDITQHPRKNWRRLSFDMGSLMNVKAKRICEKRNGDNVQGHRLCFVRAKSK</sequence>
<feature type="compositionally biased region" description="Polar residues" evidence="10">
    <location>
        <begin position="996"/>
        <end position="1006"/>
    </location>
</feature>
<feature type="region of interest" description="Disordered" evidence="10">
    <location>
        <begin position="1621"/>
        <end position="1663"/>
    </location>
</feature>
<feature type="region of interest" description="Disordered" evidence="10">
    <location>
        <begin position="1096"/>
        <end position="1115"/>
    </location>
</feature>
<feature type="compositionally biased region" description="Basic and acidic residues" evidence="10">
    <location>
        <begin position="791"/>
        <end position="814"/>
    </location>
</feature>
<feature type="region of interest" description="Disordered" evidence="10">
    <location>
        <begin position="778"/>
        <end position="814"/>
    </location>
</feature>
<accession>A0A9Q0N204</accession>
<evidence type="ECO:0000259" key="12">
    <source>
        <dbReference type="PROSITE" id="PS50103"/>
    </source>
</evidence>
<evidence type="ECO:0000256" key="9">
    <source>
        <dbReference type="PROSITE-ProRule" id="PRU00723"/>
    </source>
</evidence>
<feature type="region of interest" description="Disordered" evidence="10">
    <location>
        <begin position="1428"/>
        <end position="1447"/>
    </location>
</feature>
<feature type="transmembrane region" description="Helical" evidence="11">
    <location>
        <begin position="425"/>
        <end position="444"/>
    </location>
</feature>
<dbReference type="PANTHER" id="PTHR12459:SF15">
    <property type="entry name" value="TRANSMEMBRANE PROTEIN 135"/>
    <property type="match status" value="1"/>
</dbReference>
<keyword evidence="14" id="KW-1185">Reference proteome</keyword>
<feature type="compositionally biased region" description="Low complexity" evidence="10">
    <location>
        <begin position="1097"/>
        <end position="1111"/>
    </location>
</feature>
<evidence type="ECO:0000256" key="2">
    <source>
        <dbReference type="ARBA" id="ARBA00008924"/>
    </source>
</evidence>
<dbReference type="SUPFAM" id="SSF90229">
    <property type="entry name" value="CCCH zinc finger"/>
    <property type="match status" value="1"/>
</dbReference>
<evidence type="ECO:0000313" key="14">
    <source>
        <dbReference type="Proteomes" id="UP001151699"/>
    </source>
</evidence>
<evidence type="ECO:0000313" key="13">
    <source>
        <dbReference type="EMBL" id="KAJ6642154.1"/>
    </source>
</evidence>
<protein>
    <submittedName>
        <fullName evidence="13">Transmembrane protein</fullName>
    </submittedName>
</protein>
<feature type="region of interest" description="Disordered" evidence="10">
    <location>
        <begin position="1917"/>
        <end position="1939"/>
    </location>
</feature>
<proteinExistence type="inferred from homology"/>
<feature type="compositionally biased region" description="Basic and acidic residues" evidence="10">
    <location>
        <begin position="1315"/>
        <end position="1330"/>
    </location>
</feature>
<evidence type="ECO:0000256" key="6">
    <source>
        <dbReference type="ARBA" id="ARBA00022833"/>
    </source>
</evidence>
<dbReference type="InterPro" id="IPR031926">
    <property type="entry name" value="TMEM135_N"/>
</dbReference>
<dbReference type="EMBL" id="WJQU01000002">
    <property type="protein sequence ID" value="KAJ6642154.1"/>
    <property type="molecule type" value="Genomic_DNA"/>
</dbReference>
<feature type="non-terminal residue" evidence="13">
    <location>
        <position position="1985"/>
    </location>
</feature>
<feature type="region of interest" description="Disordered" evidence="10">
    <location>
        <begin position="237"/>
        <end position="258"/>
    </location>
</feature>
<evidence type="ECO:0000256" key="4">
    <source>
        <dbReference type="ARBA" id="ARBA00022723"/>
    </source>
</evidence>
<evidence type="ECO:0000256" key="11">
    <source>
        <dbReference type="SAM" id="Phobius"/>
    </source>
</evidence>
<reference evidence="13" key="1">
    <citation type="submission" date="2022-07" db="EMBL/GenBank/DDBJ databases">
        <authorList>
            <person name="Trinca V."/>
            <person name="Uliana J.V.C."/>
            <person name="Torres T.T."/>
            <person name="Ward R.J."/>
            <person name="Monesi N."/>
        </authorList>
    </citation>
    <scope>NUCLEOTIDE SEQUENCE</scope>
    <source>
        <strain evidence="13">HSMRA1968</strain>
        <tissue evidence="13">Whole embryos</tissue>
    </source>
</reference>
<keyword evidence="4 9" id="KW-0479">Metal-binding</keyword>
<dbReference type="PANTHER" id="PTHR12459">
    <property type="entry name" value="TRANSMEMBRANE PROTEIN 135-RELATED"/>
    <property type="match status" value="1"/>
</dbReference>
<keyword evidence="7 11" id="KW-1133">Transmembrane helix</keyword>
<feature type="transmembrane region" description="Helical" evidence="11">
    <location>
        <begin position="378"/>
        <end position="404"/>
    </location>
</feature>
<feature type="region of interest" description="Disordered" evidence="10">
    <location>
        <begin position="951"/>
        <end position="1018"/>
    </location>
</feature>
<evidence type="ECO:0000256" key="3">
    <source>
        <dbReference type="ARBA" id="ARBA00022692"/>
    </source>
</evidence>
<dbReference type="Gene3D" id="4.10.1000.10">
    <property type="entry name" value="Zinc finger, CCCH-type"/>
    <property type="match status" value="1"/>
</dbReference>
<dbReference type="Proteomes" id="UP001151699">
    <property type="component" value="Chromosome B"/>
</dbReference>
<evidence type="ECO:0000256" key="5">
    <source>
        <dbReference type="ARBA" id="ARBA00022771"/>
    </source>
</evidence>
<feature type="transmembrane region" description="Helical" evidence="11">
    <location>
        <begin position="191"/>
        <end position="207"/>
    </location>
</feature>
<dbReference type="OrthoDB" id="411372at2759"/>
<keyword evidence="3 11" id="KW-0812">Transmembrane</keyword>
<feature type="transmembrane region" description="Helical" evidence="11">
    <location>
        <begin position="161"/>
        <end position="179"/>
    </location>
</feature>
<keyword evidence="5 9" id="KW-0863">Zinc-finger</keyword>
<feature type="compositionally biased region" description="Basic and acidic residues" evidence="10">
    <location>
        <begin position="677"/>
        <end position="688"/>
    </location>
</feature>
<feature type="compositionally biased region" description="Basic residues" evidence="10">
    <location>
        <begin position="689"/>
        <end position="698"/>
    </location>
</feature>
<dbReference type="Pfam" id="PF15982">
    <property type="entry name" value="TMEM135_C_rich"/>
    <property type="match status" value="1"/>
</dbReference>
<feature type="compositionally biased region" description="Basic and acidic residues" evidence="10">
    <location>
        <begin position="1917"/>
        <end position="1926"/>
    </location>
</feature>
<feature type="transmembrane region" description="Helical" evidence="11">
    <location>
        <begin position="138"/>
        <end position="154"/>
    </location>
</feature>
<feature type="region of interest" description="Disordered" evidence="10">
    <location>
        <begin position="664"/>
        <end position="699"/>
    </location>
</feature>
<dbReference type="InterPro" id="IPR036855">
    <property type="entry name" value="Znf_CCCH_sf"/>
</dbReference>
<dbReference type="InterPro" id="IPR000571">
    <property type="entry name" value="Znf_CCCH"/>
</dbReference>
<dbReference type="PROSITE" id="PS50103">
    <property type="entry name" value="ZF_C3H1"/>
    <property type="match status" value="1"/>
</dbReference>
<keyword evidence="6 9" id="KW-0862">Zinc</keyword>
<feature type="transmembrane region" description="Helical" evidence="11">
    <location>
        <begin position="111"/>
        <end position="132"/>
    </location>
</feature>
<feature type="compositionally biased region" description="Polar residues" evidence="10">
    <location>
        <begin position="972"/>
        <end position="981"/>
    </location>
</feature>
<dbReference type="GO" id="GO:0012505">
    <property type="term" value="C:endomembrane system"/>
    <property type="evidence" value="ECO:0007669"/>
    <property type="project" value="UniProtKB-SubCell"/>
</dbReference>
<feature type="transmembrane region" description="Helical" evidence="11">
    <location>
        <begin position="351"/>
        <end position="372"/>
    </location>
</feature>
<evidence type="ECO:0000256" key="7">
    <source>
        <dbReference type="ARBA" id="ARBA00022989"/>
    </source>
</evidence>
<comment type="similarity">
    <text evidence="2">Belongs to the TMEM135 family.</text>
</comment>